<dbReference type="Pfam" id="PF22621">
    <property type="entry name" value="CurL-like_PKS_C"/>
    <property type="match status" value="1"/>
</dbReference>
<dbReference type="SMART" id="SM00827">
    <property type="entry name" value="PKS_AT"/>
    <property type="match status" value="2"/>
</dbReference>
<dbReference type="InterPro" id="IPR001227">
    <property type="entry name" value="Ac_transferase_dom_sf"/>
</dbReference>
<dbReference type="Proteomes" id="UP000603227">
    <property type="component" value="Unassembled WGS sequence"/>
</dbReference>
<reference evidence="10" key="2">
    <citation type="submission" date="2020-09" db="EMBL/GenBank/DDBJ databases">
        <authorList>
            <person name="Sun Q."/>
            <person name="Zhou Y."/>
        </authorList>
    </citation>
    <scope>NUCLEOTIDE SEQUENCE</scope>
    <source>
        <strain evidence="10">CGMCC 4.7403</strain>
    </source>
</reference>
<dbReference type="EMBL" id="BNAT01000015">
    <property type="protein sequence ID" value="GHE29344.1"/>
    <property type="molecule type" value="Genomic_DNA"/>
</dbReference>
<dbReference type="InterPro" id="IPR014030">
    <property type="entry name" value="Ketoacyl_synth_N"/>
</dbReference>
<feature type="compositionally biased region" description="Low complexity" evidence="7">
    <location>
        <begin position="87"/>
        <end position="101"/>
    </location>
</feature>
<accession>A0A919DAJ8</accession>
<dbReference type="InterPro" id="IPR009081">
    <property type="entry name" value="PP-bd_ACP"/>
</dbReference>
<evidence type="ECO:0000256" key="3">
    <source>
        <dbReference type="ARBA" id="ARBA00022553"/>
    </source>
</evidence>
<evidence type="ECO:0000256" key="7">
    <source>
        <dbReference type="SAM" id="MobiDB-lite"/>
    </source>
</evidence>
<dbReference type="InterPro" id="IPR016039">
    <property type="entry name" value="Thiolase-like"/>
</dbReference>
<dbReference type="PROSITE" id="PS00606">
    <property type="entry name" value="KS3_1"/>
    <property type="match status" value="1"/>
</dbReference>
<keyword evidence="6" id="KW-0012">Acyltransferase</keyword>
<dbReference type="InterPro" id="IPR050091">
    <property type="entry name" value="PKS_NRPS_Biosynth_Enz"/>
</dbReference>
<dbReference type="GO" id="GO:0006633">
    <property type="term" value="P:fatty acid biosynthetic process"/>
    <property type="evidence" value="ECO:0007669"/>
    <property type="project" value="InterPro"/>
</dbReference>
<evidence type="ECO:0000259" key="8">
    <source>
        <dbReference type="PROSITE" id="PS50075"/>
    </source>
</evidence>
<dbReference type="SMART" id="SM01294">
    <property type="entry name" value="PKS_PP_betabranch"/>
    <property type="match status" value="1"/>
</dbReference>
<evidence type="ECO:0000313" key="10">
    <source>
        <dbReference type="EMBL" id="GHE29344.1"/>
    </source>
</evidence>
<dbReference type="Gene3D" id="3.40.366.10">
    <property type="entry name" value="Malonyl-Coenzyme A Acyl Carrier Protein, domain 2"/>
    <property type="match status" value="2"/>
</dbReference>
<dbReference type="Pfam" id="PF00698">
    <property type="entry name" value="Acyl_transf_1"/>
    <property type="match status" value="2"/>
</dbReference>
<dbReference type="SUPFAM" id="SSF47336">
    <property type="entry name" value="ACP-like"/>
    <property type="match status" value="2"/>
</dbReference>
<keyword evidence="5" id="KW-0045">Antibiotic biosynthesis</keyword>
<dbReference type="FunFam" id="3.40.47.10:FF:000019">
    <property type="entry name" value="Polyketide synthase type I"/>
    <property type="match status" value="1"/>
</dbReference>
<feature type="domain" description="Carrier" evidence="8">
    <location>
        <begin position="8"/>
        <end position="85"/>
    </location>
</feature>
<reference evidence="10" key="1">
    <citation type="journal article" date="2014" name="Int. J. Syst. Evol. Microbiol.">
        <title>Complete genome sequence of Corynebacterium casei LMG S-19264T (=DSM 44701T), isolated from a smear-ripened cheese.</title>
        <authorList>
            <consortium name="US DOE Joint Genome Institute (JGI-PGF)"/>
            <person name="Walter F."/>
            <person name="Albersmeier A."/>
            <person name="Kalinowski J."/>
            <person name="Ruckert C."/>
        </authorList>
    </citation>
    <scope>NUCLEOTIDE SEQUENCE</scope>
    <source>
        <strain evidence="10">CGMCC 4.7403</strain>
    </source>
</reference>
<dbReference type="Gene3D" id="3.30.559.10">
    <property type="entry name" value="Chloramphenicol acetyltransferase-like domain"/>
    <property type="match status" value="1"/>
</dbReference>
<dbReference type="InterPro" id="IPR001242">
    <property type="entry name" value="Condensation_dom"/>
</dbReference>
<dbReference type="PANTHER" id="PTHR43775">
    <property type="entry name" value="FATTY ACID SYNTHASE"/>
    <property type="match status" value="1"/>
</dbReference>
<dbReference type="Gene3D" id="1.10.1200.10">
    <property type="entry name" value="ACP-like"/>
    <property type="match status" value="2"/>
</dbReference>
<keyword evidence="4" id="KW-0808">Transferase</keyword>
<keyword evidence="3" id="KW-0597">Phosphoprotein</keyword>
<dbReference type="Pfam" id="PF00550">
    <property type="entry name" value="PP-binding"/>
    <property type="match status" value="2"/>
</dbReference>
<dbReference type="InterPro" id="IPR036736">
    <property type="entry name" value="ACP-like_sf"/>
</dbReference>
<comment type="cofactor">
    <cofactor evidence="1">
        <name>pantetheine 4'-phosphate</name>
        <dbReference type="ChEBI" id="CHEBI:47942"/>
    </cofactor>
</comment>
<dbReference type="InterPro" id="IPR014043">
    <property type="entry name" value="Acyl_transferase_dom"/>
</dbReference>
<dbReference type="InterPro" id="IPR020806">
    <property type="entry name" value="PKS_PP-bd"/>
</dbReference>
<evidence type="ECO:0000256" key="5">
    <source>
        <dbReference type="ARBA" id="ARBA00023194"/>
    </source>
</evidence>
<dbReference type="SMART" id="SM00825">
    <property type="entry name" value="PKS_KS"/>
    <property type="match status" value="1"/>
</dbReference>
<dbReference type="SUPFAM" id="SSF52151">
    <property type="entry name" value="FabD/lysophospholipase-like"/>
    <property type="match status" value="2"/>
</dbReference>
<dbReference type="Gene3D" id="3.30.70.250">
    <property type="entry name" value="Malonyl-CoA ACP transacylase, ACP-binding"/>
    <property type="match status" value="1"/>
</dbReference>
<feature type="region of interest" description="Disordered" evidence="7">
    <location>
        <begin position="83"/>
        <end position="102"/>
    </location>
</feature>
<organism evidence="10 11">
    <name type="scientific">Streptomyces capitiformicae</name>
    <dbReference type="NCBI Taxonomy" id="2014920"/>
    <lineage>
        <taxon>Bacteria</taxon>
        <taxon>Bacillati</taxon>
        <taxon>Actinomycetota</taxon>
        <taxon>Actinomycetes</taxon>
        <taxon>Kitasatosporales</taxon>
        <taxon>Streptomycetaceae</taxon>
        <taxon>Streptomyces</taxon>
    </lineage>
</organism>
<dbReference type="GO" id="GO:0031177">
    <property type="term" value="F:phosphopantetheine binding"/>
    <property type="evidence" value="ECO:0007669"/>
    <property type="project" value="InterPro"/>
</dbReference>
<dbReference type="InterPro" id="IPR023213">
    <property type="entry name" value="CAT-like_dom_sf"/>
</dbReference>
<feature type="region of interest" description="Disordered" evidence="7">
    <location>
        <begin position="1411"/>
        <end position="1437"/>
    </location>
</feature>
<dbReference type="InterPro" id="IPR006162">
    <property type="entry name" value="Ppantetheine_attach_site"/>
</dbReference>
<proteinExistence type="predicted"/>
<name>A0A919DAJ8_9ACTN</name>
<dbReference type="InterPro" id="IPR016035">
    <property type="entry name" value="Acyl_Trfase/lysoPLipase"/>
</dbReference>
<feature type="domain" description="Ketosynthase family 3 (KS3)" evidence="9">
    <location>
        <begin position="105"/>
        <end position="524"/>
    </location>
</feature>
<dbReference type="GO" id="GO:0071770">
    <property type="term" value="P:DIM/DIP cell wall layer assembly"/>
    <property type="evidence" value="ECO:0007669"/>
    <property type="project" value="TreeGrafter"/>
</dbReference>
<evidence type="ECO:0000256" key="6">
    <source>
        <dbReference type="ARBA" id="ARBA00023315"/>
    </source>
</evidence>
<evidence type="ECO:0000256" key="4">
    <source>
        <dbReference type="ARBA" id="ARBA00022679"/>
    </source>
</evidence>
<dbReference type="SUPFAM" id="SSF52777">
    <property type="entry name" value="CoA-dependent acyltransferases"/>
    <property type="match status" value="2"/>
</dbReference>
<dbReference type="RefSeq" id="WP_189784278.1">
    <property type="nucleotide sequence ID" value="NZ_BNAT01000015.1"/>
</dbReference>
<feature type="compositionally biased region" description="Low complexity" evidence="7">
    <location>
        <begin position="1426"/>
        <end position="1437"/>
    </location>
</feature>
<dbReference type="PROSITE" id="PS50075">
    <property type="entry name" value="CARRIER"/>
    <property type="match status" value="2"/>
</dbReference>
<keyword evidence="2" id="KW-0596">Phosphopantetheine</keyword>
<dbReference type="Pfam" id="PF00109">
    <property type="entry name" value="ketoacyl-synt"/>
    <property type="match status" value="1"/>
</dbReference>
<dbReference type="PROSITE" id="PS00012">
    <property type="entry name" value="PHOSPHOPANTETHEINE"/>
    <property type="match status" value="2"/>
</dbReference>
<dbReference type="SUPFAM" id="SSF55048">
    <property type="entry name" value="Probable ACP-binding domain of malonyl-CoA ACP transacylase"/>
    <property type="match status" value="2"/>
</dbReference>
<dbReference type="GO" id="GO:0004315">
    <property type="term" value="F:3-oxoacyl-[acyl-carrier-protein] synthase activity"/>
    <property type="evidence" value="ECO:0007669"/>
    <property type="project" value="InterPro"/>
</dbReference>
<dbReference type="Gene3D" id="3.30.70.3290">
    <property type="match status" value="1"/>
</dbReference>
<dbReference type="SMART" id="SM00823">
    <property type="entry name" value="PKS_PP"/>
    <property type="match status" value="2"/>
</dbReference>
<dbReference type="CDD" id="cd00833">
    <property type="entry name" value="PKS"/>
    <property type="match status" value="1"/>
</dbReference>
<dbReference type="InterPro" id="IPR016036">
    <property type="entry name" value="Malonyl_transacylase_ACP-bd"/>
</dbReference>
<dbReference type="Pfam" id="PF02801">
    <property type="entry name" value="Ketoacyl-synt_C"/>
    <property type="match status" value="1"/>
</dbReference>
<dbReference type="Gene3D" id="3.30.559.30">
    <property type="entry name" value="Nonribosomal peptide synthetase, condensation domain"/>
    <property type="match status" value="1"/>
</dbReference>
<evidence type="ECO:0000259" key="9">
    <source>
        <dbReference type="PROSITE" id="PS52004"/>
    </source>
</evidence>
<dbReference type="InterPro" id="IPR020841">
    <property type="entry name" value="PKS_Beta-ketoAc_synthase_dom"/>
</dbReference>
<feature type="domain" description="Carrier" evidence="8">
    <location>
        <begin position="1436"/>
        <end position="1513"/>
    </location>
</feature>
<dbReference type="SUPFAM" id="SSF53901">
    <property type="entry name" value="Thiolase-like"/>
    <property type="match status" value="1"/>
</dbReference>
<dbReference type="InterPro" id="IPR032821">
    <property type="entry name" value="PKS_assoc"/>
</dbReference>
<sequence>MPTDSSPLDIHGIRDFLLSRLAESLGVPRDEVDPRAPLHRLGLDSVKATALVTALSEFLGRTVPVTLVWDHPTPEELCRALAKGPDDTGAAADGATRPARTYGPQEPVALVGIGCRLPGAPDPASYWRLLVDGGDAVDRVRSARRALGPDDVAASFRWGGYLDDIDMFDPLFFGISPREAVAMDPQQRLVLELAWEALEDAGVPPGSLVGSDTGVFMGSSWSDYAAMAHQSGFRQDIGPHTATGTHDSIIANRVSYTLGLQGPSMAVDTACSASLVAVHLACQAIRSGESELVLAGGVNLSFFTDHFLAMDQIGALSSDGRIKAFDARADGAVRSEGAAVVVLAPLRVALERGLPVYCLIRGSAVNNDGLSNGLTAPNPRAQEALLRTAYRRAGVAPDLVDYVECHGTGTPLGDPIEAKALGTVLGRGRAPEDALRIGSVKTNIGHLEPAAGIAGLVKVALALRNGVLPASLHYTSPNPRIPFAEAGLRVQDRTTLWPRRSDVRRAGVSAFGFGGTNCHVVAEEFPQTENSLLLLGEDSAQALADRVTALRAELDDDTPADLPALCREESGTRGSGRFRLAATADDRAELRAQLDAFTAGRPHPGLATGEGGEGRPRVAFLCSGTGSQWVGMGRRLLAGMPAFRRSLLRSDARIRELAGFSVVDELLADAAHARLDDMEIVQPLLFSVQIGLADAWRSLGVEPDVVLGQSIGEFAAAHVAGALDFEDATLLAVHHARLVQRLAVGRGDTMVVAADEERVAPHLAAVGGDLTVAGHNGPTSLLVSGGSAELQALTELLTAEGVTCHRVRMGYASHSPQVEPVLEPLRAALEGIRPVRPRVPLISTVTGELIGPDDLLGPEYWTRNVRSGTKLMRAVFTLAEQGVDAVVELSPHPVLLKPVRETLDEREVRCLPSLQRGVDDGRSMFRTLGELHAAGLPVTVGPSVSGTRGRHLEPGRRAALTHAGQASVPTERMQLVPVTAHSEQALLDSCRALSQHVERDGGLWLPDLAHTLAERRTHHRHRVAILARDRQDLLDGLARVSAKEPDLAVTRGVVEGHRERRVAFVFSGSGTQWPGMGRELLQWHTGFRERMEECDAAVRTVTGWSVLDEMLAPPQTSRLYDGDIQQPVLFALQVSLARLWTDLGVAPVALVGHSVGEVAAACVGGALSLQDGARIAAARSHLIQHEAGRGAMIVVEWSEDLLPLLARYEGEASIAAYNSPTSVAVSGAPDAIRALEEELRRAGTSTRALRVERAGHSVLMDPILAPLREAIRDITPLPFEVPFHSTALDGAVDPRVDADYWAHNLRNPVRFSPVVAALVEDGVDTFVEIGPHGTLRGAVEETALAQGTSVHVVDSLRRGESDTRSLLGSVASLFTHGVPLSWTTLFPDGARVVETPLVSWQKERYWLGTSTARESGGVPAETPQPTTTGTASADTAAPQATRDVVLGEIADMLGIPVRMFEPATRLQDFGLDSMLAIRLSNRMQTLFGHRVSPVEFLNGSTVKDMLERILELVGRPEETVPRDGAVETPADDRPTAVAYLSDEDAEELLTELVARKLLDPPAPDSRTPARESLRAALESEASFEVAPTGHGQASIWFMQQLSPDGVAYNLMCAARVRGTVDERALEQAVAAVVERHPALRTSFVEAGGRPHQLIWADPVYEFLTEDGSGLDDEELRDLLMEHGHVPLDLDQGPVFRVVLVSREAGDDYLLLVIHHVAADAASVDVVVRDLREFYGRALHGDLPPQEPVAPYTDFVAWEEAWLRGPQAEEALRWWADSLAAPPAHLDLPPRAGAQAPAKERAAGVSYAGADLTFRWTVDEARRLREFAVREGVSLSTLVLAGFFATLNRFAGAEDAVVATAIAQRGEAGRESAVGYYLNTALVRARPGDESSFRGLLQEVHAFSLGVLEHMNYPLDLLVSELNPPRIDGRSPWFDFAVNWLSGDAFTYANTLFHGAGEAEEPSGALPLVPVPLRRHIAKFDLEITMADVSDEVVGQVQYKPSLMERGTVTSLLECFHSVLFQSIDRPELPIAQLSPRYGSKERDL</sequence>
<keyword evidence="11" id="KW-1185">Reference proteome</keyword>
<comment type="caution">
    <text evidence="10">The sequence shown here is derived from an EMBL/GenBank/DDBJ whole genome shotgun (WGS) entry which is preliminary data.</text>
</comment>
<dbReference type="Pfam" id="PF16197">
    <property type="entry name" value="KAsynt_C_assoc"/>
    <property type="match status" value="1"/>
</dbReference>
<gene>
    <name evidence="10" type="ORF">GCM10017771_45020</name>
</gene>
<dbReference type="CDD" id="cd19531">
    <property type="entry name" value="LCL_NRPS-like"/>
    <property type="match status" value="1"/>
</dbReference>
<evidence type="ECO:0000256" key="2">
    <source>
        <dbReference type="ARBA" id="ARBA00022450"/>
    </source>
</evidence>
<dbReference type="GO" id="GO:0005737">
    <property type="term" value="C:cytoplasm"/>
    <property type="evidence" value="ECO:0007669"/>
    <property type="project" value="TreeGrafter"/>
</dbReference>
<dbReference type="Gene3D" id="3.40.47.10">
    <property type="match status" value="1"/>
</dbReference>
<dbReference type="GO" id="GO:0005886">
    <property type="term" value="C:plasma membrane"/>
    <property type="evidence" value="ECO:0007669"/>
    <property type="project" value="TreeGrafter"/>
</dbReference>
<dbReference type="Pfam" id="PF00668">
    <property type="entry name" value="Condensation"/>
    <property type="match status" value="1"/>
</dbReference>
<evidence type="ECO:0000256" key="1">
    <source>
        <dbReference type="ARBA" id="ARBA00001957"/>
    </source>
</evidence>
<dbReference type="PROSITE" id="PS52004">
    <property type="entry name" value="KS3_2"/>
    <property type="match status" value="1"/>
</dbReference>
<dbReference type="InterPro" id="IPR018201">
    <property type="entry name" value="Ketoacyl_synth_AS"/>
</dbReference>
<dbReference type="GO" id="GO:0004312">
    <property type="term" value="F:fatty acid synthase activity"/>
    <property type="evidence" value="ECO:0007669"/>
    <property type="project" value="TreeGrafter"/>
</dbReference>
<protein>
    <recommendedName>
        <fullName evidence="12">Polyketide synthase</fullName>
    </recommendedName>
</protein>
<dbReference type="PANTHER" id="PTHR43775:SF37">
    <property type="entry name" value="SI:DKEY-61P9.11"/>
    <property type="match status" value="1"/>
</dbReference>
<evidence type="ECO:0008006" key="12">
    <source>
        <dbReference type="Google" id="ProtNLM"/>
    </source>
</evidence>
<dbReference type="GO" id="GO:0033068">
    <property type="term" value="P:macrolide biosynthetic process"/>
    <property type="evidence" value="ECO:0007669"/>
    <property type="project" value="UniProtKB-ARBA"/>
</dbReference>
<evidence type="ECO:0000313" key="11">
    <source>
        <dbReference type="Proteomes" id="UP000603227"/>
    </source>
</evidence>
<dbReference type="InterPro" id="IPR014031">
    <property type="entry name" value="Ketoacyl_synth_C"/>
</dbReference>